<proteinExistence type="predicted"/>
<evidence type="ECO:0000313" key="1">
    <source>
        <dbReference type="EMBL" id="EDN00929.1"/>
    </source>
</evidence>
<dbReference type="Proteomes" id="UP000003639">
    <property type="component" value="Unassembled WGS sequence"/>
</dbReference>
<evidence type="ECO:0000313" key="2">
    <source>
        <dbReference type="Proteomes" id="UP000003639"/>
    </source>
</evidence>
<dbReference type="STRING" id="411467.BACCAP_01281"/>
<keyword evidence="2" id="KW-1185">Reference proteome</keyword>
<accession>A6NSV3</accession>
<dbReference type="EMBL" id="AAXG02000009">
    <property type="protein sequence ID" value="EDN00929.1"/>
    <property type="molecule type" value="Genomic_DNA"/>
</dbReference>
<sequence length="36" mass="3764">MAKIIRGIRIFQTTRCAVSVTSTPGSSHGQSADTVS</sequence>
<organism evidence="1 2">
    <name type="scientific">Pseudoflavonifractor capillosus ATCC 29799</name>
    <dbReference type="NCBI Taxonomy" id="411467"/>
    <lineage>
        <taxon>Bacteria</taxon>
        <taxon>Bacillati</taxon>
        <taxon>Bacillota</taxon>
        <taxon>Clostridia</taxon>
        <taxon>Eubacteriales</taxon>
        <taxon>Oscillospiraceae</taxon>
        <taxon>Pseudoflavonifractor</taxon>
    </lineage>
</organism>
<name>A6NSV3_9FIRM</name>
<protein>
    <submittedName>
        <fullName evidence="1">Uncharacterized protein</fullName>
    </submittedName>
</protein>
<gene>
    <name evidence="1" type="ORF">BACCAP_01281</name>
</gene>
<reference evidence="1 2" key="2">
    <citation type="submission" date="2007-06" db="EMBL/GenBank/DDBJ databases">
        <title>Draft genome sequence of Pseudoflavonifractor capillosus ATCC 29799.</title>
        <authorList>
            <person name="Sudarsanam P."/>
            <person name="Ley R."/>
            <person name="Guruge J."/>
            <person name="Turnbaugh P.J."/>
            <person name="Mahowald M."/>
            <person name="Liep D."/>
            <person name="Gordon J."/>
        </authorList>
    </citation>
    <scope>NUCLEOTIDE SEQUENCE [LARGE SCALE GENOMIC DNA]</scope>
    <source>
        <strain evidence="1 2">ATCC 29799</strain>
    </source>
</reference>
<comment type="caution">
    <text evidence="1">The sequence shown here is derived from an EMBL/GenBank/DDBJ whole genome shotgun (WGS) entry which is preliminary data.</text>
</comment>
<dbReference type="AlphaFoldDB" id="A6NSV3"/>
<reference evidence="1 2" key="1">
    <citation type="submission" date="2007-04" db="EMBL/GenBank/DDBJ databases">
        <authorList>
            <person name="Fulton L."/>
            <person name="Clifton S."/>
            <person name="Fulton B."/>
            <person name="Xu J."/>
            <person name="Minx P."/>
            <person name="Pepin K.H."/>
            <person name="Johnson M."/>
            <person name="Thiruvilangam P."/>
            <person name="Bhonagiri V."/>
            <person name="Nash W.E."/>
            <person name="Mardis E.R."/>
            <person name="Wilson R.K."/>
        </authorList>
    </citation>
    <scope>NUCLEOTIDE SEQUENCE [LARGE SCALE GENOMIC DNA]</scope>
    <source>
        <strain evidence="1 2">ATCC 29799</strain>
    </source>
</reference>